<evidence type="ECO:0000313" key="5">
    <source>
        <dbReference type="EMBL" id="OGY97053.1"/>
    </source>
</evidence>
<dbReference type="Pfam" id="PF00572">
    <property type="entry name" value="Ribosomal_L13"/>
    <property type="match status" value="1"/>
</dbReference>
<keyword evidence="3 4" id="KW-0687">Ribonucleoprotein</keyword>
<dbReference type="HAMAP" id="MF_01366">
    <property type="entry name" value="Ribosomal_uL13"/>
    <property type="match status" value="1"/>
</dbReference>
<dbReference type="SUPFAM" id="SSF52161">
    <property type="entry name" value="Ribosomal protein L13"/>
    <property type="match status" value="1"/>
</dbReference>
<comment type="caution">
    <text evidence="5">The sequence shown here is derived from an EMBL/GenBank/DDBJ whole genome shotgun (WGS) entry which is preliminary data.</text>
</comment>
<dbReference type="PANTHER" id="PTHR11545:SF2">
    <property type="entry name" value="LARGE RIBOSOMAL SUBUNIT PROTEIN UL13M"/>
    <property type="match status" value="1"/>
</dbReference>
<keyword evidence="2 4" id="KW-0689">Ribosomal protein</keyword>
<accession>A0A1G2C6M8</accession>
<comment type="similarity">
    <text evidence="1 4">Belongs to the universal ribosomal protein uL13 family.</text>
</comment>
<gene>
    <name evidence="4" type="primary">rplM</name>
    <name evidence="5" type="ORF">A2128_00710</name>
</gene>
<sequence length="114" mass="13420">MEEHVIDAKGQRLGRLATKIARLLQGKHRTDYNPRVDRTVKVRVVNVRALEITGRKAEQKVYFHHTGYMGHLKELTYRQKQEKNPAFALRHAVRGMLPKNWLRDKRLKRLVIGN</sequence>
<name>A0A1G2C6M8_9BACT</name>
<reference evidence="5 6" key="1">
    <citation type="journal article" date="2016" name="Nat. Commun.">
        <title>Thousands of microbial genomes shed light on interconnected biogeochemical processes in an aquifer system.</title>
        <authorList>
            <person name="Anantharaman K."/>
            <person name="Brown C.T."/>
            <person name="Hug L.A."/>
            <person name="Sharon I."/>
            <person name="Castelle C.J."/>
            <person name="Probst A.J."/>
            <person name="Thomas B.C."/>
            <person name="Singh A."/>
            <person name="Wilkins M.J."/>
            <person name="Karaoz U."/>
            <person name="Brodie E.L."/>
            <person name="Williams K.H."/>
            <person name="Hubbard S.S."/>
            <person name="Banfield J.F."/>
        </authorList>
    </citation>
    <scope>NUCLEOTIDE SEQUENCE [LARGE SCALE GENOMIC DNA]</scope>
</reference>
<dbReference type="InterPro" id="IPR036899">
    <property type="entry name" value="Ribosomal_uL13_sf"/>
</dbReference>
<organism evidence="5 6">
    <name type="scientific">Candidatus Liptonbacteria bacterium GWC1_60_9</name>
    <dbReference type="NCBI Taxonomy" id="1798645"/>
    <lineage>
        <taxon>Bacteria</taxon>
        <taxon>Candidatus Liptoniibacteriota</taxon>
    </lineage>
</organism>
<proteinExistence type="inferred from homology"/>
<comment type="function">
    <text evidence="4">This protein is one of the early assembly proteins of the 50S ribosomal subunit, although it is not seen to bind rRNA by itself. It is important during the early stages of 50S assembly.</text>
</comment>
<dbReference type="GO" id="GO:0006412">
    <property type="term" value="P:translation"/>
    <property type="evidence" value="ECO:0007669"/>
    <property type="project" value="UniProtKB-UniRule"/>
</dbReference>
<dbReference type="PIRSF" id="PIRSF002181">
    <property type="entry name" value="Ribosomal_L13"/>
    <property type="match status" value="1"/>
</dbReference>
<dbReference type="PANTHER" id="PTHR11545">
    <property type="entry name" value="RIBOSOMAL PROTEIN L13"/>
    <property type="match status" value="1"/>
</dbReference>
<dbReference type="GO" id="GO:0003735">
    <property type="term" value="F:structural constituent of ribosome"/>
    <property type="evidence" value="ECO:0007669"/>
    <property type="project" value="InterPro"/>
</dbReference>
<dbReference type="InterPro" id="IPR005823">
    <property type="entry name" value="Ribosomal_uL13_bac-type"/>
</dbReference>
<evidence type="ECO:0000256" key="2">
    <source>
        <dbReference type="ARBA" id="ARBA00022980"/>
    </source>
</evidence>
<comment type="subunit">
    <text evidence="4">Part of the 50S ribosomal subunit.</text>
</comment>
<evidence type="ECO:0000256" key="4">
    <source>
        <dbReference type="HAMAP-Rule" id="MF_01366"/>
    </source>
</evidence>
<dbReference type="NCBIfam" id="TIGR01066">
    <property type="entry name" value="rplM_bact"/>
    <property type="match status" value="1"/>
</dbReference>
<dbReference type="EMBL" id="MHKV01000025">
    <property type="protein sequence ID" value="OGY97053.1"/>
    <property type="molecule type" value="Genomic_DNA"/>
</dbReference>
<evidence type="ECO:0000256" key="3">
    <source>
        <dbReference type="ARBA" id="ARBA00023274"/>
    </source>
</evidence>
<dbReference type="InterPro" id="IPR005822">
    <property type="entry name" value="Ribosomal_uL13"/>
</dbReference>
<dbReference type="Gene3D" id="3.90.1180.10">
    <property type="entry name" value="Ribosomal protein L13"/>
    <property type="match status" value="1"/>
</dbReference>
<dbReference type="Proteomes" id="UP000176349">
    <property type="component" value="Unassembled WGS sequence"/>
</dbReference>
<dbReference type="GO" id="GO:0005840">
    <property type="term" value="C:ribosome"/>
    <property type="evidence" value="ECO:0007669"/>
    <property type="project" value="UniProtKB-KW"/>
</dbReference>
<dbReference type="GO" id="GO:0003729">
    <property type="term" value="F:mRNA binding"/>
    <property type="evidence" value="ECO:0007669"/>
    <property type="project" value="TreeGrafter"/>
</dbReference>
<dbReference type="GO" id="GO:1990904">
    <property type="term" value="C:ribonucleoprotein complex"/>
    <property type="evidence" value="ECO:0007669"/>
    <property type="project" value="UniProtKB-KW"/>
</dbReference>
<dbReference type="CDD" id="cd00392">
    <property type="entry name" value="Ribosomal_L13"/>
    <property type="match status" value="1"/>
</dbReference>
<protein>
    <recommendedName>
        <fullName evidence="4">Large ribosomal subunit protein uL13</fullName>
    </recommendedName>
</protein>
<evidence type="ECO:0000313" key="6">
    <source>
        <dbReference type="Proteomes" id="UP000176349"/>
    </source>
</evidence>
<evidence type="ECO:0000256" key="1">
    <source>
        <dbReference type="ARBA" id="ARBA00006227"/>
    </source>
</evidence>
<dbReference type="AlphaFoldDB" id="A0A1G2C6M8"/>
<dbReference type="GO" id="GO:0017148">
    <property type="term" value="P:negative regulation of translation"/>
    <property type="evidence" value="ECO:0007669"/>
    <property type="project" value="TreeGrafter"/>
</dbReference>